<sequence length="111" mass="12677">MCPSRLLTQTLVHFYPGHRCSSKSNNKISPPQSFYLRQKLIFTQLSFVNVQGSLTSISHNFTQMHKSFSMVLNHALIICHILIKAFPTLNLNLNTLNQSRTTSREFPSVIN</sequence>
<accession>A0A9I9EEH8</accession>
<dbReference type="Gramene" id="MELO3C032674.2.1">
    <property type="protein sequence ID" value="MELO3C032674.2.1"/>
    <property type="gene ID" value="MELO3C032674.2"/>
</dbReference>
<evidence type="ECO:0000313" key="1">
    <source>
        <dbReference type="EnsemblPlants" id="MELO3C032674.2.1"/>
    </source>
</evidence>
<organism evidence="1">
    <name type="scientific">Cucumis melo</name>
    <name type="common">Muskmelon</name>
    <dbReference type="NCBI Taxonomy" id="3656"/>
    <lineage>
        <taxon>Eukaryota</taxon>
        <taxon>Viridiplantae</taxon>
        <taxon>Streptophyta</taxon>
        <taxon>Embryophyta</taxon>
        <taxon>Tracheophyta</taxon>
        <taxon>Spermatophyta</taxon>
        <taxon>Magnoliopsida</taxon>
        <taxon>eudicotyledons</taxon>
        <taxon>Gunneridae</taxon>
        <taxon>Pentapetalae</taxon>
        <taxon>rosids</taxon>
        <taxon>fabids</taxon>
        <taxon>Cucurbitales</taxon>
        <taxon>Cucurbitaceae</taxon>
        <taxon>Benincaseae</taxon>
        <taxon>Cucumis</taxon>
    </lineage>
</organism>
<reference evidence="1" key="1">
    <citation type="submission" date="2023-03" db="UniProtKB">
        <authorList>
            <consortium name="EnsemblPlants"/>
        </authorList>
    </citation>
    <scope>IDENTIFICATION</scope>
</reference>
<name>A0A9I9EEH8_CUCME</name>
<dbReference type="EnsemblPlants" id="MELO3C032674.2.1">
    <property type="protein sequence ID" value="MELO3C032674.2.1"/>
    <property type="gene ID" value="MELO3C032674.2"/>
</dbReference>
<proteinExistence type="predicted"/>
<protein>
    <submittedName>
        <fullName evidence="1">Uncharacterized protein</fullName>
    </submittedName>
</protein>
<dbReference type="AlphaFoldDB" id="A0A9I9EEH8"/>